<proteinExistence type="predicted"/>
<dbReference type="Pfam" id="PF01585">
    <property type="entry name" value="G-patch"/>
    <property type="match status" value="1"/>
</dbReference>
<dbReference type="InterPro" id="IPR039249">
    <property type="entry name" value="GPATCH11"/>
</dbReference>
<feature type="region of interest" description="Disordered" evidence="1">
    <location>
        <begin position="1"/>
        <end position="58"/>
    </location>
</feature>
<evidence type="ECO:0000259" key="2">
    <source>
        <dbReference type="PROSITE" id="PS50174"/>
    </source>
</evidence>
<sequence>MADEDDDYMGDLSKFLSSQPEPYTNPPAKKVSRISSSSKPTSIQSSKKRPKTFNWQEQRKLKREIKQVEEDKRTLANLESAIPQSNIGFKMLKQMGYTPGSGLGGSGGTGRVEPVGVEIRRSRAGIGREDPVKEKMRKEEELMVENKRREEELMADFGCRVKERWKSKRVVVNFYKAKGVLDQLENKEVVEVEKKDEDDGGDEEEEEEEVITEEDLHEILMKLRDNFQYCLFCGCQRGTGTVEMTEDLIFFCIAIEYVKQKDANSVLHIHWVESDVRLSRTVRNPLKEVNSFRLWRSRGILSAL</sequence>
<dbReference type="Proteomes" id="UP001206925">
    <property type="component" value="Unassembled WGS sequence"/>
</dbReference>
<name>A0AAD5CQ61_AMBAR</name>
<evidence type="ECO:0000313" key="3">
    <source>
        <dbReference type="EMBL" id="KAI7744815.1"/>
    </source>
</evidence>
<dbReference type="InterPro" id="IPR000467">
    <property type="entry name" value="G_patch_dom"/>
</dbReference>
<organism evidence="3 4">
    <name type="scientific">Ambrosia artemisiifolia</name>
    <name type="common">Common ragweed</name>
    <dbReference type="NCBI Taxonomy" id="4212"/>
    <lineage>
        <taxon>Eukaryota</taxon>
        <taxon>Viridiplantae</taxon>
        <taxon>Streptophyta</taxon>
        <taxon>Embryophyta</taxon>
        <taxon>Tracheophyta</taxon>
        <taxon>Spermatophyta</taxon>
        <taxon>Magnoliopsida</taxon>
        <taxon>eudicotyledons</taxon>
        <taxon>Gunneridae</taxon>
        <taxon>Pentapetalae</taxon>
        <taxon>asterids</taxon>
        <taxon>campanulids</taxon>
        <taxon>Asterales</taxon>
        <taxon>Asteraceae</taxon>
        <taxon>Asteroideae</taxon>
        <taxon>Heliantheae alliance</taxon>
        <taxon>Heliantheae</taxon>
        <taxon>Ambrosia</taxon>
    </lineage>
</organism>
<accession>A0AAD5CQ61</accession>
<gene>
    <name evidence="3" type="ORF">M8C21_020955</name>
</gene>
<dbReference type="PANTHER" id="PTHR21032">
    <property type="entry name" value="G PATCH DOMAIN-CONTAINING PROTEIN 11"/>
    <property type="match status" value="1"/>
</dbReference>
<feature type="compositionally biased region" description="Low complexity" evidence="1">
    <location>
        <begin position="33"/>
        <end position="45"/>
    </location>
</feature>
<feature type="domain" description="G-patch" evidence="2">
    <location>
        <begin position="84"/>
        <end position="131"/>
    </location>
</feature>
<comment type="caution">
    <text evidence="3">The sequence shown here is derived from an EMBL/GenBank/DDBJ whole genome shotgun (WGS) entry which is preliminary data.</text>
</comment>
<dbReference type="EMBL" id="JAMZMK010007435">
    <property type="protein sequence ID" value="KAI7744815.1"/>
    <property type="molecule type" value="Genomic_DNA"/>
</dbReference>
<evidence type="ECO:0000256" key="1">
    <source>
        <dbReference type="SAM" id="MobiDB-lite"/>
    </source>
</evidence>
<dbReference type="SMART" id="SM00443">
    <property type="entry name" value="G_patch"/>
    <property type="match status" value="1"/>
</dbReference>
<protein>
    <recommendedName>
        <fullName evidence="2">G-patch domain-containing protein</fullName>
    </recommendedName>
</protein>
<keyword evidence="4" id="KW-1185">Reference proteome</keyword>
<dbReference type="PANTHER" id="PTHR21032:SF0">
    <property type="entry name" value="G PATCH DOMAIN-CONTAINING PROTEIN 11"/>
    <property type="match status" value="1"/>
</dbReference>
<dbReference type="Pfam" id="PF13821">
    <property type="entry name" value="DUF4187"/>
    <property type="match status" value="1"/>
</dbReference>
<evidence type="ECO:0000313" key="4">
    <source>
        <dbReference type="Proteomes" id="UP001206925"/>
    </source>
</evidence>
<dbReference type="AlphaFoldDB" id="A0AAD5CQ61"/>
<dbReference type="InterPro" id="IPR025239">
    <property type="entry name" value="DUF4187"/>
</dbReference>
<dbReference type="GO" id="GO:0000776">
    <property type="term" value="C:kinetochore"/>
    <property type="evidence" value="ECO:0007669"/>
    <property type="project" value="TreeGrafter"/>
</dbReference>
<dbReference type="PROSITE" id="PS50174">
    <property type="entry name" value="G_PATCH"/>
    <property type="match status" value="1"/>
</dbReference>
<dbReference type="GO" id="GO:0003676">
    <property type="term" value="F:nucleic acid binding"/>
    <property type="evidence" value="ECO:0007669"/>
    <property type="project" value="InterPro"/>
</dbReference>
<reference evidence="3" key="1">
    <citation type="submission" date="2022-06" db="EMBL/GenBank/DDBJ databases">
        <title>Uncovering the hologenomic basis of an extraordinary plant invasion.</title>
        <authorList>
            <person name="Bieker V.C."/>
            <person name="Martin M.D."/>
            <person name="Gilbert T."/>
            <person name="Hodgins K."/>
            <person name="Battlay P."/>
            <person name="Petersen B."/>
            <person name="Wilson J."/>
        </authorList>
    </citation>
    <scope>NUCLEOTIDE SEQUENCE</scope>
    <source>
        <strain evidence="3">AA19_3_7</strain>
        <tissue evidence="3">Leaf</tissue>
    </source>
</reference>